<feature type="signal peptide" evidence="2">
    <location>
        <begin position="1"/>
        <end position="24"/>
    </location>
</feature>
<dbReference type="Proteomes" id="UP000256769">
    <property type="component" value="Unassembled WGS sequence"/>
</dbReference>
<dbReference type="RefSeq" id="WP_115958264.1">
    <property type="nucleotide sequence ID" value="NZ_CBCRVL010000003.1"/>
</dbReference>
<name>A0A3D9CNU8_9FLAO</name>
<organism evidence="3 4">
    <name type="scientific">Chryseobacterium flavum</name>
    <dbReference type="NCBI Taxonomy" id="415851"/>
    <lineage>
        <taxon>Bacteria</taxon>
        <taxon>Pseudomonadati</taxon>
        <taxon>Bacteroidota</taxon>
        <taxon>Flavobacteriia</taxon>
        <taxon>Flavobacteriales</taxon>
        <taxon>Weeksellaceae</taxon>
        <taxon>Chryseobacterium group</taxon>
        <taxon>Chryseobacterium</taxon>
    </lineage>
</organism>
<keyword evidence="2" id="KW-0732">Signal</keyword>
<dbReference type="OrthoDB" id="1452588at2"/>
<proteinExistence type="predicted"/>
<sequence>MKKLFNISLLLFAAVLLFSCRDGNNDIPEDIHEHEEIEKLVVKLTNKNNASDIQTINYIGGVADAPIHAHVGDVYNVELDFQVKHDDHYHSANDEILEEKDEHFIIYSFAGADIKVKRAADDIIRTDGKKLGIKTEWTIVSATAAGKANIKLIHGPSSVNDNSPSSDNQLGSVVGGESDVDALLGLDIH</sequence>
<dbReference type="EMBL" id="QNUE01000005">
    <property type="protein sequence ID" value="REC67435.1"/>
    <property type="molecule type" value="Genomic_DNA"/>
</dbReference>
<evidence type="ECO:0000313" key="4">
    <source>
        <dbReference type="Proteomes" id="UP000256769"/>
    </source>
</evidence>
<feature type="region of interest" description="Disordered" evidence="1">
    <location>
        <begin position="155"/>
        <end position="174"/>
    </location>
</feature>
<dbReference type="AlphaFoldDB" id="A0A3D9CNU8"/>
<evidence type="ECO:0000256" key="1">
    <source>
        <dbReference type="SAM" id="MobiDB-lite"/>
    </source>
</evidence>
<keyword evidence="4" id="KW-1185">Reference proteome</keyword>
<evidence type="ECO:0000256" key="2">
    <source>
        <dbReference type="SAM" id="SignalP"/>
    </source>
</evidence>
<protein>
    <submittedName>
        <fullName evidence="3">Uncharacterized protein</fullName>
    </submittedName>
</protein>
<feature type="chain" id="PRO_5017825293" evidence="2">
    <location>
        <begin position="25"/>
        <end position="189"/>
    </location>
</feature>
<reference evidence="3 4" key="1">
    <citation type="journal article" date="2007" name="Int. J. Syst. Evol. Microbiol.">
        <title>Chryseobacterium flavum sp. nov., isolated from polluted soil.</title>
        <authorList>
            <person name="Zhou Y."/>
            <person name="Dong J."/>
            <person name="Wang X."/>
            <person name="Huang X."/>
            <person name="Zhang K.Y."/>
            <person name="Zhang Y.Q."/>
            <person name="Guo Y.F."/>
            <person name="Lai R."/>
            <person name="Li W.J."/>
        </authorList>
    </citation>
    <scope>NUCLEOTIDE SEQUENCE [LARGE SCALE GENOMIC DNA]</scope>
    <source>
        <strain evidence="3 4">KCTC 12877</strain>
    </source>
</reference>
<feature type="compositionally biased region" description="Low complexity" evidence="1">
    <location>
        <begin position="156"/>
        <end position="168"/>
    </location>
</feature>
<gene>
    <name evidence="3" type="ORF">DRF59_07255</name>
</gene>
<evidence type="ECO:0000313" key="3">
    <source>
        <dbReference type="EMBL" id="REC67435.1"/>
    </source>
</evidence>
<dbReference type="PROSITE" id="PS51257">
    <property type="entry name" value="PROKAR_LIPOPROTEIN"/>
    <property type="match status" value="1"/>
</dbReference>
<accession>A0A3D9CNU8</accession>
<comment type="caution">
    <text evidence="3">The sequence shown here is derived from an EMBL/GenBank/DDBJ whole genome shotgun (WGS) entry which is preliminary data.</text>
</comment>